<dbReference type="STRING" id="1123382.SAMN02745221_01084"/>
<reference evidence="2" key="1">
    <citation type="submission" date="2016-11" db="EMBL/GenBank/DDBJ databases">
        <authorList>
            <person name="Varghese N."/>
            <person name="Submissions S."/>
        </authorList>
    </citation>
    <scope>NUCLEOTIDE SEQUENCE [LARGE SCALE GENOMIC DNA]</scope>
    <source>
        <strain evidence="2">DSM 11003</strain>
    </source>
</reference>
<dbReference type="EMBL" id="FQWY01000014">
    <property type="protein sequence ID" value="SHG83716.1"/>
    <property type="molecule type" value="Genomic_DNA"/>
</dbReference>
<protein>
    <submittedName>
        <fullName evidence="1">Uncharacterized protein</fullName>
    </submittedName>
</protein>
<dbReference type="AlphaFoldDB" id="A0A1M5N2B8"/>
<dbReference type="OrthoDB" id="1798658at2"/>
<dbReference type="Proteomes" id="UP000242329">
    <property type="component" value="Unassembled WGS sequence"/>
</dbReference>
<gene>
    <name evidence="1" type="ORF">SAMN02745221_01084</name>
</gene>
<dbReference type="RefSeq" id="WP_073091133.1">
    <property type="nucleotide sequence ID" value="NZ_FQWY01000014.1"/>
</dbReference>
<accession>A0A1M5N2B8</accession>
<keyword evidence="2" id="KW-1185">Reference proteome</keyword>
<sequence>MDYRQGKIVSKEEFLQNSSYVKEEYEGLLVGADVASGIYNIGLEIGENKVLLLAQADEGSVHQKYHELVPRIAEIQDMYAKEACLEVDRLL</sequence>
<proteinExistence type="predicted"/>
<evidence type="ECO:0000313" key="1">
    <source>
        <dbReference type="EMBL" id="SHG83716.1"/>
    </source>
</evidence>
<organism evidence="1 2">
    <name type="scientific">Thermosyntropha lipolytica DSM 11003</name>
    <dbReference type="NCBI Taxonomy" id="1123382"/>
    <lineage>
        <taxon>Bacteria</taxon>
        <taxon>Bacillati</taxon>
        <taxon>Bacillota</taxon>
        <taxon>Clostridia</taxon>
        <taxon>Eubacteriales</taxon>
        <taxon>Syntrophomonadaceae</taxon>
        <taxon>Thermosyntropha</taxon>
    </lineage>
</organism>
<name>A0A1M5N2B8_9FIRM</name>
<evidence type="ECO:0000313" key="2">
    <source>
        <dbReference type="Proteomes" id="UP000242329"/>
    </source>
</evidence>